<sequence>MTRRDVGLGLGAALLPFPAHAATTINARDHGARGDGRTIDSTAINAAIAAAAKAGGGTVTIPAGRYLCFSIRLKSHVTIQLARGTVIEAADPARHAGHYDLPEDRGEQLYQDFGHSHWRNSLFWGEDVENVAIAGPGLIHGLGLTRDGPGARWKAQIGERPLSMRQMSAADIARLEPDAARMNGLGNKAIAFRNGRNIRLSGFSMLKCGHFAILATGTRDLHIHDLTIDTDRDGIDLDCVQRTIVERCRVNTPNDDAIVVKSSFALGRAVASEDVTVRHCAVSGYDLGTMLDGTRRMTQQLAPDRDRVTGRIKLGTESNGGYRRILIEDCSFTHCRGLALETVDGGVMEDVVVRRITMRDVTTAPLFLRIGDRRRGPAGTDVGEIRRVTLSDIDATGIDHRFAATIAGLPGHPVEDVTLSRIHLSYRGGGTAEDAARRPEDLAGAYPEPSMFGVLPAWGLWVRHAKGLVIDRLDLAAARPDARPPFVIENTTGLSVTRTQLWRG</sequence>
<feature type="chain" id="PRO_5015768611" evidence="1">
    <location>
        <begin position="22"/>
        <end position="504"/>
    </location>
</feature>
<dbReference type="InterPro" id="IPR011050">
    <property type="entry name" value="Pectin_lyase_fold/virulence"/>
</dbReference>
<protein>
    <submittedName>
        <fullName evidence="3">Polygalacturonase</fullName>
    </submittedName>
</protein>
<accession>A0A2T5U4S7</accession>
<dbReference type="AlphaFoldDB" id="A0A2T5U4S7"/>
<dbReference type="EMBL" id="QAYE01000005">
    <property type="protein sequence ID" value="PTW46507.1"/>
    <property type="molecule type" value="Genomic_DNA"/>
</dbReference>
<name>A0A2T5U4S7_9SPHN</name>
<feature type="signal peptide" evidence="1">
    <location>
        <begin position="1"/>
        <end position="21"/>
    </location>
</feature>
<dbReference type="RefSeq" id="WP_107954539.1">
    <property type="nucleotide sequence ID" value="NZ_QAYE01000005.1"/>
</dbReference>
<dbReference type="InterPro" id="IPR012334">
    <property type="entry name" value="Pectin_lyas_fold"/>
</dbReference>
<evidence type="ECO:0000256" key="1">
    <source>
        <dbReference type="SAM" id="SignalP"/>
    </source>
</evidence>
<dbReference type="PANTHER" id="PTHR31339">
    <property type="entry name" value="PECTIN LYASE-RELATED"/>
    <property type="match status" value="1"/>
</dbReference>
<feature type="domain" description="Rhamnogalacturonase A/B/Epimerase-like pectate lyase" evidence="2">
    <location>
        <begin position="25"/>
        <end position="80"/>
    </location>
</feature>
<evidence type="ECO:0000259" key="2">
    <source>
        <dbReference type="Pfam" id="PF12708"/>
    </source>
</evidence>
<dbReference type="SUPFAM" id="SSF51126">
    <property type="entry name" value="Pectin lyase-like"/>
    <property type="match status" value="1"/>
</dbReference>
<dbReference type="InterPro" id="IPR024535">
    <property type="entry name" value="RHGA/B-epi-like_pectate_lyase"/>
</dbReference>
<dbReference type="Proteomes" id="UP000244013">
    <property type="component" value="Unassembled WGS sequence"/>
</dbReference>
<evidence type="ECO:0000313" key="4">
    <source>
        <dbReference type="Proteomes" id="UP000244013"/>
    </source>
</evidence>
<dbReference type="Pfam" id="PF12708">
    <property type="entry name" value="Pect-lyase_RHGA_epim"/>
    <property type="match status" value="1"/>
</dbReference>
<dbReference type="GeneID" id="91006338"/>
<gene>
    <name evidence="3" type="ORF">C8J25_105288</name>
</gene>
<evidence type="ECO:0000313" key="3">
    <source>
        <dbReference type="EMBL" id="PTW46507.1"/>
    </source>
</evidence>
<dbReference type="Gene3D" id="2.160.20.10">
    <property type="entry name" value="Single-stranded right-handed beta-helix, Pectin lyase-like"/>
    <property type="match status" value="1"/>
</dbReference>
<proteinExistence type="predicted"/>
<reference evidence="3 4" key="1">
    <citation type="submission" date="2018-04" db="EMBL/GenBank/DDBJ databases">
        <title>Genomic Encyclopedia of Type Strains, Phase III (KMG-III): the genomes of soil and plant-associated and newly described type strains.</title>
        <authorList>
            <person name="Whitman W."/>
        </authorList>
    </citation>
    <scope>NUCLEOTIDE SEQUENCE [LARGE SCALE GENOMIC DNA]</scope>
    <source>
        <strain evidence="3 4">MA-olki</strain>
    </source>
</reference>
<comment type="caution">
    <text evidence="3">The sequence shown here is derived from an EMBL/GenBank/DDBJ whole genome shotgun (WGS) entry which is preliminary data.</text>
</comment>
<dbReference type="InterPro" id="IPR051801">
    <property type="entry name" value="GH28_Enzymes"/>
</dbReference>
<dbReference type="OrthoDB" id="9795222at2"/>
<keyword evidence="1" id="KW-0732">Signal</keyword>
<organism evidence="3 4">
    <name type="scientific">Sphingomonas faeni</name>
    <dbReference type="NCBI Taxonomy" id="185950"/>
    <lineage>
        <taxon>Bacteria</taxon>
        <taxon>Pseudomonadati</taxon>
        <taxon>Pseudomonadota</taxon>
        <taxon>Alphaproteobacteria</taxon>
        <taxon>Sphingomonadales</taxon>
        <taxon>Sphingomonadaceae</taxon>
        <taxon>Sphingomonas</taxon>
    </lineage>
</organism>
<dbReference type="PANTHER" id="PTHR31339:SF9">
    <property type="entry name" value="PLASMIN AND FIBRONECTIN-BINDING PROTEIN A"/>
    <property type="match status" value="1"/>
</dbReference>